<keyword evidence="4" id="KW-1185">Reference proteome</keyword>
<dbReference type="AlphaFoldDB" id="A0ABD2WX05"/>
<evidence type="ECO:0000313" key="4">
    <source>
        <dbReference type="Proteomes" id="UP001627154"/>
    </source>
</evidence>
<name>A0ABD2WX05_9HYME</name>
<feature type="compositionally biased region" description="Basic residues" evidence="1">
    <location>
        <begin position="134"/>
        <end position="143"/>
    </location>
</feature>
<keyword evidence="2" id="KW-0812">Transmembrane</keyword>
<dbReference type="Proteomes" id="UP001627154">
    <property type="component" value="Unassembled WGS sequence"/>
</dbReference>
<evidence type="ECO:0000256" key="1">
    <source>
        <dbReference type="SAM" id="MobiDB-lite"/>
    </source>
</evidence>
<proteinExistence type="predicted"/>
<keyword evidence="2" id="KW-0472">Membrane</keyword>
<accession>A0ABD2WX05</accession>
<evidence type="ECO:0000313" key="3">
    <source>
        <dbReference type="EMBL" id="KAL3397561.1"/>
    </source>
</evidence>
<dbReference type="EMBL" id="JBJJXI010000062">
    <property type="protein sequence ID" value="KAL3397561.1"/>
    <property type="molecule type" value="Genomic_DNA"/>
</dbReference>
<feature type="compositionally biased region" description="Basic residues" evidence="1">
    <location>
        <begin position="75"/>
        <end position="87"/>
    </location>
</feature>
<keyword evidence="2" id="KW-1133">Transmembrane helix</keyword>
<evidence type="ECO:0000256" key="2">
    <source>
        <dbReference type="SAM" id="Phobius"/>
    </source>
</evidence>
<reference evidence="3 4" key="1">
    <citation type="journal article" date="2024" name="bioRxiv">
        <title>A reference genome for Trichogramma kaykai: A tiny desert-dwelling parasitoid wasp with competing sex-ratio distorters.</title>
        <authorList>
            <person name="Culotta J."/>
            <person name="Lindsey A.R."/>
        </authorList>
    </citation>
    <scope>NUCLEOTIDE SEQUENCE [LARGE SCALE GENOMIC DNA]</scope>
    <source>
        <strain evidence="3 4">KSX58</strain>
    </source>
</reference>
<organism evidence="3 4">
    <name type="scientific">Trichogramma kaykai</name>
    <dbReference type="NCBI Taxonomy" id="54128"/>
    <lineage>
        <taxon>Eukaryota</taxon>
        <taxon>Metazoa</taxon>
        <taxon>Ecdysozoa</taxon>
        <taxon>Arthropoda</taxon>
        <taxon>Hexapoda</taxon>
        <taxon>Insecta</taxon>
        <taxon>Pterygota</taxon>
        <taxon>Neoptera</taxon>
        <taxon>Endopterygota</taxon>
        <taxon>Hymenoptera</taxon>
        <taxon>Apocrita</taxon>
        <taxon>Proctotrupomorpha</taxon>
        <taxon>Chalcidoidea</taxon>
        <taxon>Trichogrammatidae</taxon>
        <taxon>Trichogramma</taxon>
    </lineage>
</organism>
<gene>
    <name evidence="3" type="ORF">TKK_008662</name>
</gene>
<feature type="region of interest" description="Disordered" evidence="1">
    <location>
        <begin position="66"/>
        <end position="106"/>
    </location>
</feature>
<feature type="region of interest" description="Disordered" evidence="1">
    <location>
        <begin position="134"/>
        <end position="165"/>
    </location>
</feature>
<sequence>MITLQIYYFRCIGERSKNHDFQKSEENRKSERDDEVEMVVECEDAKLYIKTYCSYERRFERQQEILRRQPSSSRAHTHTHTHSRAPRGQRPGRPCRDAAARGRRRIQPHTAAVLPVHILLVLIYITNAGRRAARRRGARHTRSAARQSSAAVTSRLYMHGTHNTM</sequence>
<protein>
    <submittedName>
        <fullName evidence="3">Uncharacterized protein</fullName>
    </submittedName>
</protein>
<comment type="caution">
    <text evidence="3">The sequence shown here is derived from an EMBL/GenBank/DDBJ whole genome shotgun (WGS) entry which is preliminary data.</text>
</comment>
<feature type="transmembrane region" description="Helical" evidence="2">
    <location>
        <begin position="111"/>
        <end position="129"/>
    </location>
</feature>